<proteinExistence type="predicted"/>
<keyword evidence="3" id="KW-1185">Reference proteome</keyword>
<dbReference type="EMBL" id="JAOPGA020000516">
    <property type="protein sequence ID" value="KAL0479240.1"/>
    <property type="molecule type" value="Genomic_DNA"/>
</dbReference>
<comment type="caution">
    <text evidence="2">The sequence shown here is derived from an EMBL/GenBank/DDBJ whole genome shotgun (WGS) entry which is preliminary data.</text>
</comment>
<protein>
    <recommendedName>
        <fullName evidence="4">Secreted protein</fullName>
    </recommendedName>
</protein>
<evidence type="ECO:0000256" key="1">
    <source>
        <dbReference type="SAM" id="SignalP"/>
    </source>
</evidence>
<dbReference type="AlphaFoldDB" id="A0AAW2YPU8"/>
<keyword evidence="1" id="KW-0732">Signal</keyword>
<dbReference type="Proteomes" id="UP001431209">
    <property type="component" value="Unassembled WGS sequence"/>
</dbReference>
<organism evidence="2 3">
    <name type="scientific">Acrasis kona</name>
    <dbReference type="NCBI Taxonomy" id="1008807"/>
    <lineage>
        <taxon>Eukaryota</taxon>
        <taxon>Discoba</taxon>
        <taxon>Heterolobosea</taxon>
        <taxon>Tetramitia</taxon>
        <taxon>Eutetramitia</taxon>
        <taxon>Acrasidae</taxon>
        <taxon>Acrasis</taxon>
    </lineage>
</organism>
<reference evidence="2 3" key="1">
    <citation type="submission" date="2024-03" db="EMBL/GenBank/DDBJ databases">
        <title>The Acrasis kona genome and developmental transcriptomes reveal deep origins of eukaryotic multicellular pathways.</title>
        <authorList>
            <person name="Sheikh S."/>
            <person name="Fu C.-J."/>
            <person name="Brown M.W."/>
            <person name="Baldauf S.L."/>
        </authorList>
    </citation>
    <scope>NUCLEOTIDE SEQUENCE [LARGE SCALE GENOMIC DNA]</scope>
    <source>
        <strain evidence="2 3">ATCC MYA-3509</strain>
    </source>
</reference>
<sequence>MKLSGCEVKLLLRALVISTVVDRYVNAVVHSVHFSTNNTIEQKREKRRIDHSISNEIKYFIYQLYNMLVDKVLLRLSTKCHNLFGL</sequence>
<feature type="chain" id="PRO_5043665977" description="Secreted protein" evidence="1">
    <location>
        <begin position="28"/>
        <end position="86"/>
    </location>
</feature>
<evidence type="ECO:0000313" key="3">
    <source>
        <dbReference type="Proteomes" id="UP001431209"/>
    </source>
</evidence>
<evidence type="ECO:0008006" key="4">
    <source>
        <dbReference type="Google" id="ProtNLM"/>
    </source>
</evidence>
<gene>
    <name evidence="2" type="ORF">AKO1_008052</name>
</gene>
<feature type="signal peptide" evidence="1">
    <location>
        <begin position="1"/>
        <end position="27"/>
    </location>
</feature>
<accession>A0AAW2YPU8</accession>
<evidence type="ECO:0000313" key="2">
    <source>
        <dbReference type="EMBL" id="KAL0479240.1"/>
    </source>
</evidence>
<name>A0AAW2YPU8_9EUKA</name>